<name>A0A699KTB4_TANCI</name>
<keyword evidence="2" id="KW-0808">Transferase</keyword>
<keyword evidence="2" id="KW-0695">RNA-directed DNA polymerase</keyword>
<protein>
    <submittedName>
        <fullName evidence="2">RNA-directed DNA polymerase, eukaryota</fullName>
    </submittedName>
</protein>
<dbReference type="InterPro" id="IPR036691">
    <property type="entry name" value="Endo/exonu/phosph_ase_sf"/>
</dbReference>
<dbReference type="PANTHER" id="PTHR46890:SF48">
    <property type="entry name" value="RNA-DIRECTED DNA POLYMERASE"/>
    <property type="match status" value="1"/>
</dbReference>
<dbReference type="SUPFAM" id="SSF56219">
    <property type="entry name" value="DNase I-like"/>
    <property type="match status" value="1"/>
</dbReference>
<feature type="non-terminal residue" evidence="2">
    <location>
        <position position="1"/>
    </location>
</feature>
<evidence type="ECO:0000259" key="1">
    <source>
        <dbReference type="Pfam" id="PF00078"/>
    </source>
</evidence>
<dbReference type="CDD" id="cd01650">
    <property type="entry name" value="RT_nLTR_like"/>
    <property type="match status" value="1"/>
</dbReference>
<keyword evidence="2" id="KW-0548">Nucleotidyltransferase</keyword>
<organism evidence="2">
    <name type="scientific">Tanacetum cinerariifolium</name>
    <name type="common">Dalmatian daisy</name>
    <name type="synonym">Chrysanthemum cinerariifolium</name>
    <dbReference type="NCBI Taxonomy" id="118510"/>
    <lineage>
        <taxon>Eukaryota</taxon>
        <taxon>Viridiplantae</taxon>
        <taxon>Streptophyta</taxon>
        <taxon>Embryophyta</taxon>
        <taxon>Tracheophyta</taxon>
        <taxon>Spermatophyta</taxon>
        <taxon>Magnoliopsida</taxon>
        <taxon>eudicotyledons</taxon>
        <taxon>Gunneridae</taxon>
        <taxon>Pentapetalae</taxon>
        <taxon>asterids</taxon>
        <taxon>campanulids</taxon>
        <taxon>Asterales</taxon>
        <taxon>Asteraceae</taxon>
        <taxon>Asteroideae</taxon>
        <taxon>Anthemideae</taxon>
        <taxon>Anthemidinae</taxon>
        <taxon>Tanacetum</taxon>
    </lineage>
</organism>
<comment type="caution">
    <text evidence="2">The sequence shown here is derived from an EMBL/GenBank/DDBJ whole genome shotgun (WGS) entry which is preliminary data.</text>
</comment>
<dbReference type="Gene3D" id="3.60.10.10">
    <property type="entry name" value="Endonuclease/exonuclease/phosphatase"/>
    <property type="match status" value="1"/>
</dbReference>
<dbReference type="AlphaFoldDB" id="A0A699KTB4"/>
<dbReference type="InterPro" id="IPR000477">
    <property type="entry name" value="RT_dom"/>
</dbReference>
<dbReference type="GO" id="GO:0003964">
    <property type="term" value="F:RNA-directed DNA polymerase activity"/>
    <property type="evidence" value="ECO:0007669"/>
    <property type="project" value="UniProtKB-KW"/>
</dbReference>
<dbReference type="PANTHER" id="PTHR46890">
    <property type="entry name" value="NON-LTR RETROLELEMENT REVERSE TRANSCRIPTASE-LIKE PROTEIN-RELATED"/>
    <property type="match status" value="1"/>
</dbReference>
<evidence type="ECO:0000313" key="2">
    <source>
        <dbReference type="EMBL" id="GFB09744.1"/>
    </source>
</evidence>
<dbReference type="InterPro" id="IPR052343">
    <property type="entry name" value="Retrotransposon-Effector_Assoc"/>
</dbReference>
<dbReference type="EMBL" id="BKCJ010551386">
    <property type="protein sequence ID" value="GFB09744.1"/>
    <property type="molecule type" value="Genomic_DNA"/>
</dbReference>
<feature type="domain" description="Reverse transcriptase" evidence="1">
    <location>
        <begin position="426"/>
        <end position="576"/>
    </location>
</feature>
<gene>
    <name evidence="2" type="ORF">Tci_681715</name>
</gene>
<dbReference type="Pfam" id="PF00078">
    <property type="entry name" value="RVT_1"/>
    <property type="match status" value="1"/>
</dbReference>
<proteinExistence type="predicted"/>
<reference evidence="2" key="1">
    <citation type="journal article" date="2019" name="Sci. Rep.">
        <title>Draft genome of Tanacetum cinerariifolium, the natural source of mosquito coil.</title>
        <authorList>
            <person name="Yamashiro T."/>
            <person name="Shiraishi A."/>
            <person name="Satake H."/>
            <person name="Nakayama K."/>
        </authorList>
    </citation>
    <scope>NUCLEOTIDE SEQUENCE</scope>
</reference>
<accession>A0A699KTB4</accession>
<sequence length="638" mass="73158">SIQETKSDAISDMKIKFLWGNSVFESSASEAIGNSGGILNVWDPNVFTKSNHVISDNFVSIYETWIPKNMDLLIIFVYAPQPLVEKQNLWSYISFLLSRWNGRYMVLGDFNEVRFKRERMGSVFHQQGANVFNSFILNSSLVEVQLEGYEFTWMHPSGSKMSKLDRFLVSERLISTFPHMFAICLDRHLSDHRPLRDVIADYGAIPFRLYHSWLDWDGFGNLVTNIWNSTNLTDRNGMVRFIRKLQILKKGIRAWVFSMKHNQLGHINVIKSKLRDIDRILDQGGITDDLLLARMDLMKFFQDYTSSDARDQIQKAKIKWAIEGDENSKFFHGIINRKRANLSIKGVMVDGEWVDEPSRVKEEFRTYFSSRFKDPEKSVSRDEIRDAVWDCGINKSPGPDGFSFEFFRKFWNIIGPDMCIAVHDPKFVGDYRPISLIGSLYKVVTKILARRLSFVISELISDVQMAFLPNRQIRDGPFIIDELLYWCKRKKHQAMVFKADFAKAYDSIRWDYLDDVLDGFGFGSKWRSWIKGSLSSGMASILVNGSPTSEFQFHCGLKQGDPLALYLFILVMESLHLLFTRATDEGFFKVIKKSHLLGVGVSNDLISHAVGLLGCGVLKPPFKYLGIIVGGSMSKVNA</sequence>